<reference evidence="2" key="1">
    <citation type="submission" date="2024-04" db="EMBL/GenBank/DDBJ databases">
        <title>Salinicola lusitanus LLJ914,a marine bacterium isolated from the Okinawa Trough.</title>
        <authorList>
            <person name="Li J."/>
        </authorList>
    </citation>
    <scope>NUCLEOTIDE SEQUENCE [LARGE SCALE GENOMIC DNA]</scope>
</reference>
<dbReference type="AlphaFoldDB" id="A0AAW0MZG4"/>
<dbReference type="EMBL" id="JBBPFD010000018">
    <property type="protein sequence ID" value="KAK7888820.1"/>
    <property type="molecule type" value="Genomic_DNA"/>
</dbReference>
<sequence length="123" mass="14094">MERAEPGRASGLNLCECERVSRLFLALCGSGKSQEKHCEQQQTVRRRVGCQRKEGINCTVSPDPKQMEMKHSPSLIGQELGPGEKEHWRAATESVETKPNQFFARVALIHNSQQILMYQRKWR</sequence>
<dbReference type="Proteomes" id="UP001460270">
    <property type="component" value="Unassembled WGS sequence"/>
</dbReference>
<proteinExistence type="predicted"/>
<protein>
    <submittedName>
        <fullName evidence="1">Uncharacterized protein</fullName>
    </submittedName>
</protein>
<accession>A0AAW0MZG4</accession>
<organism evidence="1 2">
    <name type="scientific">Mugilogobius chulae</name>
    <name type="common">yellowstripe goby</name>
    <dbReference type="NCBI Taxonomy" id="88201"/>
    <lineage>
        <taxon>Eukaryota</taxon>
        <taxon>Metazoa</taxon>
        <taxon>Chordata</taxon>
        <taxon>Craniata</taxon>
        <taxon>Vertebrata</taxon>
        <taxon>Euteleostomi</taxon>
        <taxon>Actinopterygii</taxon>
        <taxon>Neopterygii</taxon>
        <taxon>Teleostei</taxon>
        <taxon>Neoteleostei</taxon>
        <taxon>Acanthomorphata</taxon>
        <taxon>Gobiaria</taxon>
        <taxon>Gobiiformes</taxon>
        <taxon>Gobioidei</taxon>
        <taxon>Gobiidae</taxon>
        <taxon>Gobionellinae</taxon>
        <taxon>Mugilogobius</taxon>
    </lineage>
</organism>
<evidence type="ECO:0000313" key="1">
    <source>
        <dbReference type="EMBL" id="KAK7888820.1"/>
    </source>
</evidence>
<comment type="caution">
    <text evidence="1">The sequence shown here is derived from an EMBL/GenBank/DDBJ whole genome shotgun (WGS) entry which is preliminary data.</text>
</comment>
<keyword evidence="2" id="KW-1185">Reference proteome</keyword>
<name>A0AAW0MZG4_9GOBI</name>
<gene>
    <name evidence="1" type="ORF">WMY93_024380</name>
</gene>
<evidence type="ECO:0000313" key="2">
    <source>
        <dbReference type="Proteomes" id="UP001460270"/>
    </source>
</evidence>